<dbReference type="NCBIfam" id="TIGR02888">
    <property type="entry name" value="spore_YlmC_YmxH"/>
    <property type="match status" value="1"/>
</dbReference>
<name>A0A1T4P610_9FIRM</name>
<feature type="domain" description="PRC-barrel" evidence="1">
    <location>
        <begin position="1"/>
        <end position="76"/>
    </location>
</feature>
<dbReference type="RefSeq" id="WP_078665233.1">
    <property type="nucleotide sequence ID" value="NZ_FUXM01000010.1"/>
</dbReference>
<organism evidence="2 3">
    <name type="scientific">Carboxydocella sporoproducens DSM 16521</name>
    <dbReference type="NCBI Taxonomy" id="1121270"/>
    <lineage>
        <taxon>Bacteria</taxon>
        <taxon>Bacillati</taxon>
        <taxon>Bacillota</taxon>
        <taxon>Clostridia</taxon>
        <taxon>Eubacteriales</taxon>
        <taxon>Clostridiales Family XVI. Incertae Sedis</taxon>
        <taxon>Carboxydocella</taxon>
    </lineage>
</organism>
<sequence>MRLSELIGKEVINILDGARLGTIGESDVVIDPRTGQIESIILPNRGGMLGFWMDKQYLIIPWPAIKKIGSEVVIVELDNTYPNYQKYAY</sequence>
<dbReference type="InterPro" id="IPR011033">
    <property type="entry name" value="PRC_barrel-like_sf"/>
</dbReference>
<accession>A0A1T4P610</accession>
<dbReference type="SUPFAM" id="SSF50346">
    <property type="entry name" value="PRC-barrel domain"/>
    <property type="match status" value="1"/>
</dbReference>
<dbReference type="Pfam" id="PF05239">
    <property type="entry name" value="PRC"/>
    <property type="match status" value="1"/>
</dbReference>
<evidence type="ECO:0000259" key="1">
    <source>
        <dbReference type="Pfam" id="PF05239"/>
    </source>
</evidence>
<dbReference type="OrthoDB" id="6024937at2"/>
<keyword evidence="3" id="KW-1185">Reference proteome</keyword>
<dbReference type="AlphaFoldDB" id="A0A1T4P610"/>
<evidence type="ECO:0000313" key="2">
    <source>
        <dbReference type="EMBL" id="SJZ86831.1"/>
    </source>
</evidence>
<dbReference type="Gene3D" id="2.30.30.240">
    <property type="entry name" value="PRC-barrel domain"/>
    <property type="match status" value="1"/>
</dbReference>
<gene>
    <name evidence="2" type="ORF">SAMN02745885_01149</name>
</gene>
<evidence type="ECO:0000313" key="3">
    <source>
        <dbReference type="Proteomes" id="UP000189933"/>
    </source>
</evidence>
<dbReference type="PANTHER" id="PTHR40061">
    <property type="entry name" value="SPORULATION PROTEIN YLMC-RELATED"/>
    <property type="match status" value="1"/>
</dbReference>
<proteinExistence type="predicted"/>
<protein>
    <submittedName>
        <fullName evidence="2">Sporulation protein, YlmC/YmxH family</fullName>
    </submittedName>
</protein>
<dbReference type="InterPro" id="IPR014238">
    <property type="entry name" value="Spore_YlmC/YmxH"/>
</dbReference>
<dbReference type="InterPro" id="IPR027275">
    <property type="entry name" value="PRC-brl_dom"/>
</dbReference>
<dbReference type="Proteomes" id="UP000189933">
    <property type="component" value="Unassembled WGS sequence"/>
</dbReference>
<reference evidence="3" key="1">
    <citation type="submission" date="2017-02" db="EMBL/GenBank/DDBJ databases">
        <authorList>
            <person name="Varghese N."/>
            <person name="Submissions S."/>
        </authorList>
    </citation>
    <scope>NUCLEOTIDE SEQUENCE [LARGE SCALE GENOMIC DNA]</scope>
    <source>
        <strain evidence="3">DSM 16521</strain>
    </source>
</reference>
<dbReference type="EMBL" id="FUXM01000010">
    <property type="protein sequence ID" value="SJZ86831.1"/>
    <property type="molecule type" value="Genomic_DNA"/>
</dbReference>
<dbReference type="PANTHER" id="PTHR40061:SF1">
    <property type="entry name" value="SPORULATION PROTEIN YLMC-RELATED"/>
    <property type="match status" value="1"/>
</dbReference>